<feature type="transmembrane region" description="Helical" evidence="1">
    <location>
        <begin position="74"/>
        <end position="94"/>
    </location>
</feature>
<dbReference type="GO" id="GO:0009103">
    <property type="term" value="P:lipopolysaccharide biosynthetic process"/>
    <property type="evidence" value="ECO:0007669"/>
    <property type="project" value="TreeGrafter"/>
</dbReference>
<feature type="transmembrane region" description="Helical" evidence="1">
    <location>
        <begin position="226"/>
        <end position="245"/>
    </location>
</feature>
<dbReference type="PANTHER" id="PTHR23028">
    <property type="entry name" value="ACETYLTRANSFERASE"/>
    <property type="match status" value="1"/>
</dbReference>
<dbReference type="Pfam" id="PF19040">
    <property type="entry name" value="SGNH"/>
    <property type="match status" value="1"/>
</dbReference>
<dbReference type="OrthoDB" id="3404679at2"/>
<dbReference type="Pfam" id="PF01757">
    <property type="entry name" value="Acyl_transf_3"/>
    <property type="match status" value="1"/>
</dbReference>
<evidence type="ECO:0000256" key="1">
    <source>
        <dbReference type="SAM" id="Phobius"/>
    </source>
</evidence>
<dbReference type="InterPro" id="IPR002656">
    <property type="entry name" value="Acyl_transf_3_dom"/>
</dbReference>
<reference evidence="4 5" key="1">
    <citation type="submission" date="2015-07" db="EMBL/GenBank/DDBJ databases">
        <title>Genome sequencing of Kibdelosporangium phytohabitans.</title>
        <authorList>
            <person name="Qin S."/>
            <person name="Xing K."/>
        </authorList>
    </citation>
    <scope>NUCLEOTIDE SEQUENCE [LARGE SCALE GENOMIC DNA]</scope>
    <source>
        <strain evidence="4 5">KLBMP1111</strain>
    </source>
</reference>
<keyword evidence="1" id="KW-0472">Membrane</keyword>
<evidence type="ECO:0000259" key="3">
    <source>
        <dbReference type="Pfam" id="PF19040"/>
    </source>
</evidence>
<dbReference type="STRING" id="860235.AOZ06_31660"/>
<proteinExistence type="predicted"/>
<dbReference type="GO" id="GO:0016020">
    <property type="term" value="C:membrane"/>
    <property type="evidence" value="ECO:0007669"/>
    <property type="project" value="TreeGrafter"/>
</dbReference>
<dbReference type="RefSeq" id="WP_054292740.1">
    <property type="nucleotide sequence ID" value="NZ_CP012752.1"/>
</dbReference>
<dbReference type="KEGG" id="kphy:AOZ06_31660"/>
<feature type="transmembrane region" description="Helical" evidence="1">
    <location>
        <begin position="169"/>
        <end position="186"/>
    </location>
</feature>
<evidence type="ECO:0008006" key="6">
    <source>
        <dbReference type="Google" id="ProtNLM"/>
    </source>
</evidence>
<feature type="transmembrane region" description="Helical" evidence="1">
    <location>
        <begin position="379"/>
        <end position="399"/>
    </location>
</feature>
<name>A0A0N9I879_9PSEU</name>
<dbReference type="InterPro" id="IPR050879">
    <property type="entry name" value="Acyltransferase_3"/>
</dbReference>
<accession>A0A0N9I879</accession>
<feature type="transmembrane region" description="Helical" evidence="1">
    <location>
        <begin position="251"/>
        <end position="272"/>
    </location>
</feature>
<evidence type="ECO:0000313" key="4">
    <source>
        <dbReference type="EMBL" id="ALG10838.1"/>
    </source>
</evidence>
<evidence type="ECO:0000259" key="2">
    <source>
        <dbReference type="Pfam" id="PF01757"/>
    </source>
</evidence>
<sequence length="700" mass="75790">MVKSARADIQGLRALAVGLVLVYHLLPERLTGGFVGVDVFFVISGFLIIGSLADEIGRTGRLALPVFYGRRIRRLLPAASVVLLATVAGVLALVPMPRWPEIMQEIAASALNVQNWQLAIFSTDYGHATAAASPVQHFWSLSVEEQFYLLIPIVMAVGAFLGRRKGVTAGVVFTAILAFTVASFVYSATSTATPPGAAYFMTTTRLWELGIGGLAAIAVRRVRLGAAVRLPLGWLGLAAVVHSTATYTTAMAFPGWIAIVPTLGTAAMLLAGTGERRSVVELPVVLGLRPLRYLGDISYSLYLWHWPVIVFMLEYSGNDRLSRVQLITAGVLSLVLAILSKHFVEDPFRRRRPVAAVTPAPAEPSTSVVRRPFRTRLRATYLLGVGMVLATLVTATVPWRVGAAHRDQLLAAAAEALDDVPVTTTVPDPKKLQPVTVRAPLVPDPAIADTDMAAAWADGCATYDLKTRPATSNHCVYGDPSAPKTMVLVGDSHMTMLSSTVVNYVTRTGGWRVKLLVQDGCPFGDLPPDRSGYPLRGCADMARKLVPELLRMKPDLVVTAGFTLGFEVVDGQRRWYNRDRLLSGYRSVLKPLSDSGIRIAAIRDVPLMTTNTPRCLMREPDNPSTCGTPRLAALGTEQDPLVEAVSTLPNTTIADLTPWLCDDRVCPAVIGNLVVYRDNHITETFARTLTFPLGEQLKLK</sequence>
<protein>
    <recommendedName>
        <fullName evidence="6">Acyltransferase</fullName>
    </recommendedName>
</protein>
<feature type="transmembrane region" description="Helical" evidence="1">
    <location>
        <begin position="198"/>
        <end position="219"/>
    </location>
</feature>
<dbReference type="PANTHER" id="PTHR23028:SF53">
    <property type="entry name" value="ACYL_TRANSF_3 DOMAIN-CONTAINING PROTEIN"/>
    <property type="match status" value="1"/>
</dbReference>
<feature type="transmembrane region" description="Helical" evidence="1">
    <location>
        <begin position="32"/>
        <end position="53"/>
    </location>
</feature>
<dbReference type="GO" id="GO:0016747">
    <property type="term" value="F:acyltransferase activity, transferring groups other than amino-acyl groups"/>
    <property type="evidence" value="ECO:0007669"/>
    <property type="project" value="InterPro"/>
</dbReference>
<keyword evidence="1" id="KW-1133">Transmembrane helix</keyword>
<dbReference type="Proteomes" id="UP000063699">
    <property type="component" value="Chromosome"/>
</dbReference>
<evidence type="ECO:0000313" key="5">
    <source>
        <dbReference type="Proteomes" id="UP000063699"/>
    </source>
</evidence>
<dbReference type="AlphaFoldDB" id="A0A0N9I879"/>
<organism evidence="4 5">
    <name type="scientific">Kibdelosporangium phytohabitans</name>
    <dbReference type="NCBI Taxonomy" id="860235"/>
    <lineage>
        <taxon>Bacteria</taxon>
        <taxon>Bacillati</taxon>
        <taxon>Actinomycetota</taxon>
        <taxon>Actinomycetes</taxon>
        <taxon>Pseudonocardiales</taxon>
        <taxon>Pseudonocardiaceae</taxon>
        <taxon>Kibdelosporangium</taxon>
    </lineage>
</organism>
<feature type="transmembrane region" description="Helical" evidence="1">
    <location>
        <begin position="293"/>
        <end position="313"/>
    </location>
</feature>
<keyword evidence="5" id="KW-1185">Reference proteome</keyword>
<dbReference type="InterPro" id="IPR043968">
    <property type="entry name" value="SGNH"/>
</dbReference>
<feature type="transmembrane region" description="Helical" evidence="1">
    <location>
        <begin position="146"/>
        <end position="162"/>
    </location>
</feature>
<gene>
    <name evidence="4" type="ORF">AOZ06_31660</name>
</gene>
<feature type="domain" description="Acyltransferase 3" evidence="2">
    <location>
        <begin position="7"/>
        <end position="339"/>
    </location>
</feature>
<keyword evidence="1" id="KW-0812">Transmembrane</keyword>
<feature type="domain" description="SGNH" evidence="3">
    <location>
        <begin position="471"/>
        <end position="689"/>
    </location>
</feature>
<feature type="transmembrane region" description="Helical" evidence="1">
    <location>
        <begin position="325"/>
        <end position="344"/>
    </location>
</feature>
<feature type="transmembrane region" description="Helical" evidence="1">
    <location>
        <begin position="7"/>
        <end position="26"/>
    </location>
</feature>
<dbReference type="EMBL" id="CP012752">
    <property type="protein sequence ID" value="ALG10838.1"/>
    <property type="molecule type" value="Genomic_DNA"/>
</dbReference>